<reference evidence="1" key="1">
    <citation type="submission" date="2018-05" db="EMBL/GenBank/DDBJ databases">
        <authorList>
            <person name="Lanie J.A."/>
            <person name="Ng W.-L."/>
            <person name="Kazmierczak K.M."/>
            <person name="Andrzejewski T.M."/>
            <person name="Davidsen T.M."/>
            <person name="Wayne K.J."/>
            <person name="Tettelin H."/>
            <person name="Glass J.I."/>
            <person name="Rusch D."/>
            <person name="Podicherti R."/>
            <person name="Tsui H.-C.T."/>
            <person name="Winkler M.E."/>
        </authorList>
    </citation>
    <scope>NUCLEOTIDE SEQUENCE</scope>
</reference>
<organism evidence="1">
    <name type="scientific">marine metagenome</name>
    <dbReference type="NCBI Taxonomy" id="408172"/>
    <lineage>
        <taxon>unclassified sequences</taxon>
        <taxon>metagenomes</taxon>
        <taxon>ecological metagenomes</taxon>
    </lineage>
</organism>
<protein>
    <submittedName>
        <fullName evidence="1">Uncharacterized protein</fullName>
    </submittedName>
</protein>
<proteinExistence type="predicted"/>
<gene>
    <name evidence="1" type="ORF">METZ01_LOCUS162879</name>
</gene>
<sequence length="31" mass="3359">MLHTLKGFIFLALPVGVTLDITGNGEVFLKN</sequence>
<evidence type="ECO:0000313" key="1">
    <source>
        <dbReference type="EMBL" id="SVB10025.1"/>
    </source>
</evidence>
<dbReference type="EMBL" id="UINC01028654">
    <property type="protein sequence ID" value="SVB10025.1"/>
    <property type="molecule type" value="Genomic_DNA"/>
</dbReference>
<name>A0A382B8A3_9ZZZZ</name>
<accession>A0A382B8A3</accession>
<dbReference type="AlphaFoldDB" id="A0A382B8A3"/>